<dbReference type="InterPro" id="IPR050662">
    <property type="entry name" value="Sec-metab_biosynth-thioest"/>
</dbReference>
<organism evidence="2">
    <name type="scientific">anaerobic digester metagenome</name>
    <dbReference type="NCBI Taxonomy" id="1263854"/>
    <lineage>
        <taxon>unclassified sequences</taxon>
        <taxon>metagenomes</taxon>
        <taxon>ecological metagenomes</taxon>
    </lineage>
</organism>
<dbReference type="CDD" id="cd07725">
    <property type="entry name" value="TTHA1429-like_MBL-fold"/>
    <property type="match status" value="1"/>
</dbReference>
<dbReference type="EC" id="3.1.2.6" evidence="2"/>
<dbReference type="SMART" id="SM00849">
    <property type="entry name" value="Lactamase_B"/>
    <property type="match status" value="1"/>
</dbReference>
<sequence>MLNIYKIKIPTPYPVGPVNSYLIKNRPYTLVDPGPDYPEAKEALLEGLAALGVAPADLARVVLTHSHSDHCGLARWLSDKAGVPVYVHRLERRKLMPGYEYYGERLLFLRQSGLPGEVLEEIFEDTDPLEMPVLNGWVEEVQGGEVLGFEGGALSILHMPGHAGGHICLYDFQQGNFFSGDFLLQEITPNPVMEADPADASRRLPVLTQYLDSLRLLKTLDLRLIWPGHGQNIENTMESIARAIRHHERRLEAVSKILEENCWNAYQVMRYFYPKIKGFQVFLGISEVFAHLDYLVAGGQVIREDRQGISYYRKAGSCRTGDKTETSGCHR</sequence>
<name>A0A485M6D4_9ZZZZ</name>
<feature type="domain" description="Metallo-beta-lactamase" evidence="1">
    <location>
        <begin position="17"/>
        <end position="229"/>
    </location>
</feature>
<accession>A0A485M6D4</accession>
<gene>
    <name evidence="2" type="ORF">SCFA_3950001</name>
</gene>
<dbReference type="InterPro" id="IPR036388">
    <property type="entry name" value="WH-like_DNA-bd_sf"/>
</dbReference>
<dbReference type="InterPro" id="IPR036866">
    <property type="entry name" value="RibonucZ/Hydroxyglut_hydro"/>
</dbReference>
<dbReference type="PANTHER" id="PTHR23131">
    <property type="entry name" value="ENDORIBONUCLEASE LACTB2"/>
    <property type="match status" value="1"/>
</dbReference>
<dbReference type="SUPFAM" id="SSF56281">
    <property type="entry name" value="Metallo-hydrolase/oxidoreductase"/>
    <property type="match status" value="1"/>
</dbReference>
<evidence type="ECO:0000259" key="1">
    <source>
        <dbReference type="SMART" id="SM00849"/>
    </source>
</evidence>
<dbReference type="PANTHER" id="PTHR23131:SF4">
    <property type="entry name" value="METALLO-BETA-LACTAMASE SUPERFAMILY POTEIN"/>
    <property type="match status" value="1"/>
</dbReference>
<dbReference type="Gene3D" id="1.10.10.10">
    <property type="entry name" value="Winged helix-like DNA-binding domain superfamily/Winged helix DNA-binding domain"/>
    <property type="match status" value="1"/>
</dbReference>
<protein>
    <submittedName>
        <fullName evidence="2">Hydroxyacylglutathione hydrolase (Modular protein)</fullName>
        <ecNumber evidence="2">3.1.2.6</ecNumber>
    </submittedName>
</protein>
<dbReference type="AlphaFoldDB" id="A0A485M6D4"/>
<evidence type="ECO:0000313" key="2">
    <source>
        <dbReference type="EMBL" id="VFU18156.1"/>
    </source>
</evidence>
<dbReference type="EMBL" id="CAADRN010000329">
    <property type="protein sequence ID" value="VFU18156.1"/>
    <property type="molecule type" value="Genomic_DNA"/>
</dbReference>
<dbReference type="GO" id="GO:0004416">
    <property type="term" value="F:hydroxyacylglutathione hydrolase activity"/>
    <property type="evidence" value="ECO:0007669"/>
    <property type="project" value="UniProtKB-EC"/>
</dbReference>
<dbReference type="InterPro" id="IPR001279">
    <property type="entry name" value="Metallo-B-lactamas"/>
</dbReference>
<dbReference type="Gene3D" id="3.60.15.10">
    <property type="entry name" value="Ribonuclease Z/Hydroxyacylglutathione hydrolase-like"/>
    <property type="match status" value="1"/>
</dbReference>
<proteinExistence type="predicted"/>
<dbReference type="Pfam" id="PF00753">
    <property type="entry name" value="Lactamase_B"/>
    <property type="match status" value="1"/>
</dbReference>
<reference evidence="2" key="1">
    <citation type="submission" date="2019-03" db="EMBL/GenBank/DDBJ databases">
        <authorList>
            <person name="Hao L."/>
        </authorList>
    </citation>
    <scope>NUCLEOTIDE SEQUENCE</scope>
</reference>
<keyword evidence="2" id="KW-0378">Hydrolase</keyword>